<dbReference type="Proteomes" id="UP001341840">
    <property type="component" value="Unassembled WGS sequence"/>
</dbReference>
<name>A0ABU6RPX2_9FABA</name>
<comment type="caution">
    <text evidence="2">The sequence shown here is derived from an EMBL/GenBank/DDBJ whole genome shotgun (WGS) entry which is preliminary data.</text>
</comment>
<evidence type="ECO:0008006" key="4">
    <source>
        <dbReference type="Google" id="ProtNLM"/>
    </source>
</evidence>
<reference evidence="2 3" key="1">
    <citation type="journal article" date="2023" name="Plants (Basel)">
        <title>Bridging the Gap: Combining Genomics and Transcriptomics Approaches to Understand Stylosanthes scabra, an Orphan Legume from the Brazilian Caatinga.</title>
        <authorList>
            <person name="Ferreira-Neto J.R.C."/>
            <person name="da Silva M.D."/>
            <person name="Binneck E."/>
            <person name="de Melo N.F."/>
            <person name="da Silva R.H."/>
            <person name="de Melo A.L.T.M."/>
            <person name="Pandolfi V."/>
            <person name="Bustamante F.O."/>
            <person name="Brasileiro-Vidal A.C."/>
            <person name="Benko-Iseppon A.M."/>
        </authorList>
    </citation>
    <scope>NUCLEOTIDE SEQUENCE [LARGE SCALE GENOMIC DNA]</scope>
    <source>
        <tissue evidence="2">Leaves</tissue>
    </source>
</reference>
<organism evidence="2 3">
    <name type="scientific">Stylosanthes scabra</name>
    <dbReference type="NCBI Taxonomy" id="79078"/>
    <lineage>
        <taxon>Eukaryota</taxon>
        <taxon>Viridiplantae</taxon>
        <taxon>Streptophyta</taxon>
        <taxon>Embryophyta</taxon>
        <taxon>Tracheophyta</taxon>
        <taxon>Spermatophyta</taxon>
        <taxon>Magnoliopsida</taxon>
        <taxon>eudicotyledons</taxon>
        <taxon>Gunneridae</taxon>
        <taxon>Pentapetalae</taxon>
        <taxon>rosids</taxon>
        <taxon>fabids</taxon>
        <taxon>Fabales</taxon>
        <taxon>Fabaceae</taxon>
        <taxon>Papilionoideae</taxon>
        <taxon>50 kb inversion clade</taxon>
        <taxon>dalbergioids sensu lato</taxon>
        <taxon>Dalbergieae</taxon>
        <taxon>Pterocarpus clade</taxon>
        <taxon>Stylosanthes</taxon>
    </lineage>
</organism>
<evidence type="ECO:0000313" key="3">
    <source>
        <dbReference type="Proteomes" id="UP001341840"/>
    </source>
</evidence>
<accession>A0ABU6RPX2</accession>
<evidence type="ECO:0000256" key="1">
    <source>
        <dbReference type="SAM" id="MobiDB-lite"/>
    </source>
</evidence>
<sequence>MDGARGDSFLALVHHNGKIKKRTSEGVRFKCDCPTNVFISGGTSLADLQASIERRLGLEAKKKVSHIFYRVPVAVVSSGVKYDCFSVESDEDLQVLFHCRQQFPEVRTTELYVEIADVGASSGGSNPHPQPVHVGPTHCPPDVGVVIAAAPQPPSPRMAHADPELLVEEALRCDGSNEEPVMIEGDSDDDEGTIPISREVPTSSGT</sequence>
<protein>
    <recommendedName>
        <fullName evidence="4">PB1 domain-containing protein</fullName>
    </recommendedName>
</protein>
<gene>
    <name evidence="2" type="ORF">PIB30_074847</name>
</gene>
<feature type="region of interest" description="Disordered" evidence="1">
    <location>
        <begin position="173"/>
        <end position="206"/>
    </location>
</feature>
<keyword evidence="3" id="KW-1185">Reference proteome</keyword>
<dbReference type="EMBL" id="JASCZI010031148">
    <property type="protein sequence ID" value="MED6126070.1"/>
    <property type="molecule type" value="Genomic_DNA"/>
</dbReference>
<proteinExistence type="predicted"/>
<evidence type="ECO:0000313" key="2">
    <source>
        <dbReference type="EMBL" id="MED6126070.1"/>
    </source>
</evidence>